<proteinExistence type="predicted"/>
<accession>A0A9D1PYL5</accession>
<comment type="caution">
    <text evidence="1">The sequence shown here is derived from an EMBL/GenBank/DDBJ whole genome shotgun (WGS) entry which is preliminary data.</text>
</comment>
<protein>
    <submittedName>
        <fullName evidence="1">Uncharacterized protein</fullName>
    </submittedName>
</protein>
<feature type="non-terminal residue" evidence="1">
    <location>
        <position position="1"/>
    </location>
</feature>
<name>A0A9D1PYL5_9BACT</name>
<dbReference type="EMBL" id="DXHV01000084">
    <property type="protein sequence ID" value="HIW01636.1"/>
    <property type="molecule type" value="Genomic_DNA"/>
</dbReference>
<evidence type="ECO:0000313" key="1">
    <source>
        <dbReference type="EMBL" id="HIW01636.1"/>
    </source>
</evidence>
<reference evidence="1" key="1">
    <citation type="journal article" date="2021" name="PeerJ">
        <title>Extensive microbial diversity within the chicken gut microbiome revealed by metagenomics and culture.</title>
        <authorList>
            <person name="Gilroy R."/>
            <person name="Ravi A."/>
            <person name="Getino M."/>
            <person name="Pursley I."/>
            <person name="Horton D.L."/>
            <person name="Alikhan N.F."/>
            <person name="Baker D."/>
            <person name="Gharbi K."/>
            <person name="Hall N."/>
            <person name="Watson M."/>
            <person name="Adriaenssens E.M."/>
            <person name="Foster-Nyarko E."/>
            <person name="Jarju S."/>
            <person name="Secka A."/>
            <person name="Antonio M."/>
            <person name="Oren A."/>
            <person name="Chaudhuri R.R."/>
            <person name="La Ragione R."/>
            <person name="Hildebrand F."/>
            <person name="Pallen M.J."/>
        </authorList>
    </citation>
    <scope>NUCLEOTIDE SEQUENCE</scope>
    <source>
        <strain evidence="1">ChiHecec2B26-446</strain>
    </source>
</reference>
<sequence length="65" mass="7031">KTLQPASGLMQIQIYKTSFSAKEQFFQCSILPSAPLALWNSSRVGEAHSGCRGGPDHVDLILPDS</sequence>
<gene>
    <name evidence="1" type="ORF">H9894_10700</name>
</gene>
<dbReference type="Proteomes" id="UP000886752">
    <property type="component" value="Unassembled WGS sequence"/>
</dbReference>
<dbReference type="AlphaFoldDB" id="A0A9D1PYL5"/>
<organism evidence="1 2">
    <name type="scientific">Candidatus Desulfovibrio intestinipullorum</name>
    <dbReference type="NCBI Taxonomy" id="2838536"/>
    <lineage>
        <taxon>Bacteria</taxon>
        <taxon>Pseudomonadati</taxon>
        <taxon>Thermodesulfobacteriota</taxon>
        <taxon>Desulfovibrionia</taxon>
        <taxon>Desulfovibrionales</taxon>
        <taxon>Desulfovibrionaceae</taxon>
        <taxon>Desulfovibrio</taxon>
    </lineage>
</organism>
<evidence type="ECO:0000313" key="2">
    <source>
        <dbReference type="Proteomes" id="UP000886752"/>
    </source>
</evidence>
<reference evidence="1" key="2">
    <citation type="submission" date="2021-04" db="EMBL/GenBank/DDBJ databases">
        <authorList>
            <person name="Gilroy R."/>
        </authorList>
    </citation>
    <scope>NUCLEOTIDE SEQUENCE</scope>
    <source>
        <strain evidence="1">ChiHecec2B26-446</strain>
    </source>
</reference>